<evidence type="ECO:0000313" key="4">
    <source>
        <dbReference type="EMBL" id="ARU56855.1"/>
    </source>
</evidence>
<dbReference type="NCBIfam" id="TIGR00254">
    <property type="entry name" value="GGDEF"/>
    <property type="match status" value="1"/>
</dbReference>
<dbReference type="PROSITE" id="PS50112">
    <property type="entry name" value="PAS"/>
    <property type="match status" value="1"/>
</dbReference>
<dbReference type="KEGG" id="ome:OLMES_2807"/>
<dbReference type="InterPro" id="IPR043128">
    <property type="entry name" value="Rev_trsase/Diguanyl_cyclase"/>
</dbReference>
<evidence type="ECO:0000259" key="2">
    <source>
        <dbReference type="PROSITE" id="PS50883"/>
    </source>
</evidence>
<dbReference type="CDD" id="cd00130">
    <property type="entry name" value="PAS"/>
    <property type="match status" value="1"/>
</dbReference>
<dbReference type="InterPro" id="IPR029787">
    <property type="entry name" value="Nucleotide_cyclase"/>
</dbReference>
<feature type="domain" description="EAL" evidence="2">
    <location>
        <begin position="397"/>
        <end position="655"/>
    </location>
</feature>
<dbReference type="Pfam" id="PF13426">
    <property type="entry name" value="PAS_9"/>
    <property type="match status" value="1"/>
</dbReference>
<dbReference type="CDD" id="cd01949">
    <property type="entry name" value="GGDEF"/>
    <property type="match status" value="1"/>
</dbReference>
<reference evidence="4 5" key="1">
    <citation type="submission" date="2017-05" db="EMBL/GenBank/DDBJ databases">
        <title>Genomic insights into alkan degradation activity of Oleiphilus messinensis.</title>
        <authorList>
            <person name="Kozyavkin S.A."/>
            <person name="Slesarev A.I."/>
            <person name="Golyshin P.N."/>
            <person name="Korzhenkov A."/>
            <person name="Golyshina O.N."/>
            <person name="Toshchakov S.V."/>
        </authorList>
    </citation>
    <scope>NUCLEOTIDE SEQUENCE [LARGE SCALE GENOMIC DNA]</scope>
    <source>
        <strain evidence="4 5">ME102</strain>
    </source>
</reference>
<dbReference type="InterPro" id="IPR035965">
    <property type="entry name" value="PAS-like_dom_sf"/>
</dbReference>
<dbReference type="SMART" id="SM00091">
    <property type="entry name" value="PAS"/>
    <property type="match status" value="1"/>
</dbReference>
<dbReference type="SUPFAM" id="SSF55785">
    <property type="entry name" value="PYP-like sensor domain (PAS domain)"/>
    <property type="match status" value="1"/>
</dbReference>
<dbReference type="InterPro" id="IPR001633">
    <property type="entry name" value="EAL_dom"/>
</dbReference>
<protein>
    <submittedName>
        <fullName evidence="4">PAS sensor-containing signal transduction diguanylate cyclase/phosphodiesterase</fullName>
    </submittedName>
</protein>
<dbReference type="InterPro" id="IPR052155">
    <property type="entry name" value="Biofilm_reg_signaling"/>
</dbReference>
<dbReference type="InterPro" id="IPR035919">
    <property type="entry name" value="EAL_sf"/>
</dbReference>
<dbReference type="PANTHER" id="PTHR44757:SF2">
    <property type="entry name" value="BIOFILM ARCHITECTURE MAINTENANCE PROTEIN MBAA"/>
    <property type="match status" value="1"/>
</dbReference>
<dbReference type="EMBL" id="CP021425">
    <property type="protein sequence ID" value="ARU56855.1"/>
    <property type="molecule type" value="Genomic_DNA"/>
</dbReference>
<feature type="domain" description="GGDEF" evidence="3">
    <location>
        <begin position="248"/>
        <end position="388"/>
    </location>
</feature>
<keyword evidence="5" id="KW-1185">Reference proteome</keyword>
<organism evidence="4 5">
    <name type="scientific">Oleiphilus messinensis</name>
    <dbReference type="NCBI Taxonomy" id="141451"/>
    <lineage>
        <taxon>Bacteria</taxon>
        <taxon>Pseudomonadati</taxon>
        <taxon>Pseudomonadota</taxon>
        <taxon>Gammaproteobacteria</taxon>
        <taxon>Oceanospirillales</taxon>
        <taxon>Oleiphilaceae</taxon>
        <taxon>Oleiphilus</taxon>
    </lineage>
</organism>
<dbReference type="InterPro" id="IPR000014">
    <property type="entry name" value="PAS"/>
</dbReference>
<evidence type="ECO:0000313" key="5">
    <source>
        <dbReference type="Proteomes" id="UP000196027"/>
    </source>
</evidence>
<dbReference type="PROSITE" id="PS50883">
    <property type="entry name" value="EAL"/>
    <property type="match status" value="1"/>
</dbReference>
<name>A0A1Y0IBL2_9GAMM</name>
<accession>A0A1Y0IBL2</accession>
<proteinExistence type="predicted"/>
<feature type="domain" description="PAS" evidence="1">
    <location>
        <begin position="99"/>
        <end position="162"/>
    </location>
</feature>
<dbReference type="PROSITE" id="PS50887">
    <property type="entry name" value="GGDEF"/>
    <property type="match status" value="1"/>
</dbReference>
<dbReference type="AlphaFoldDB" id="A0A1Y0IBL2"/>
<dbReference type="Pfam" id="PF00990">
    <property type="entry name" value="GGDEF"/>
    <property type="match status" value="1"/>
</dbReference>
<dbReference type="RefSeq" id="WP_087461810.1">
    <property type="nucleotide sequence ID" value="NZ_CP021425.1"/>
</dbReference>
<dbReference type="InterPro" id="IPR000160">
    <property type="entry name" value="GGDEF_dom"/>
</dbReference>
<dbReference type="Proteomes" id="UP000196027">
    <property type="component" value="Chromosome"/>
</dbReference>
<dbReference type="SUPFAM" id="SSF141868">
    <property type="entry name" value="EAL domain-like"/>
    <property type="match status" value="1"/>
</dbReference>
<dbReference type="CDD" id="cd01948">
    <property type="entry name" value="EAL"/>
    <property type="match status" value="1"/>
</dbReference>
<dbReference type="Gene3D" id="3.30.70.270">
    <property type="match status" value="1"/>
</dbReference>
<dbReference type="Gene3D" id="3.30.450.20">
    <property type="entry name" value="PAS domain"/>
    <property type="match status" value="1"/>
</dbReference>
<dbReference type="NCBIfam" id="TIGR00229">
    <property type="entry name" value="sensory_box"/>
    <property type="match status" value="1"/>
</dbReference>
<dbReference type="Gene3D" id="3.20.20.450">
    <property type="entry name" value="EAL domain"/>
    <property type="match status" value="1"/>
</dbReference>
<dbReference type="SMART" id="SM00267">
    <property type="entry name" value="GGDEF"/>
    <property type="match status" value="1"/>
</dbReference>
<gene>
    <name evidence="4" type="ORF">OLMES_2807</name>
</gene>
<dbReference type="SUPFAM" id="SSF55073">
    <property type="entry name" value="Nucleotide cyclase"/>
    <property type="match status" value="1"/>
</dbReference>
<dbReference type="PANTHER" id="PTHR44757">
    <property type="entry name" value="DIGUANYLATE CYCLASE DGCP"/>
    <property type="match status" value="1"/>
</dbReference>
<evidence type="ECO:0000259" key="3">
    <source>
        <dbReference type="PROSITE" id="PS50887"/>
    </source>
</evidence>
<sequence>MDIELFHQIINFFVEPAGGSTLRYDRDGLAIITDDDNSSLWPENIHNFLENAKEGMFGPHFSYPIYLVQDSHHLNHYIFKLNSGWLAVSLPLYFDLGSVVNGLPVGVMKTDSSFNLIYFNDQTCHLLGLGPDELPGRGWMSVFEEDIDSTFQEFYLQIAKGESHALSKKVSIISPLGKRRTLSVDVIPQFEASLKIQSFIHVLTDVTREHETTRELKYLVSHDGLTRLSNREFLLEKIQSAHDSNGLENSLLAFIDLNEFKPINDRFGHRVGDEVLKIVGERLLHVTRSCDTVARLGGDEFVIFASNIQSQHDVFAFSEKVLKKLNENVSVSGVHHGISASIGIVTAKALANLNLKNAVEVSSEWLRMADMAMYKAKQSDRKVAFYDDRFRKTQIKIQNKNQELRHILDTQCIEIYFQPIYEGGRPSSVEALSRFPECKYHNGVEDIIETAQHSHCSNELFKQMLTRGLSAYAGLLKRFRNDNLHDYCGLSLHLNIDAMQFSQFDFVSKLCAEVNEFELLPRQIYLEITEQALLGSDRLVEQNIVDLKQKGFKISMDDFGTGYSSFQRLMNYPFDELKIDRYFIMRLHQSKKFKSAIKAITLLGQSLDLNILAEGVETEEQLRYVESLNIKSIQGYYYAKPMDMNSLVQFFATLQEEKYESKSFTTLN</sequence>
<dbReference type="SMART" id="SM00052">
    <property type="entry name" value="EAL"/>
    <property type="match status" value="1"/>
</dbReference>
<evidence type="ECO:0000259" key="1">
    <source>
        <dbReference type="PROSITE" id="PS50112"/>
    </source>
</evidence>
<dbReference type="OrthoDB" id="9816034at2"/>
<dbReference type="Pfam" id="PF00563">
    <property type="entry name" value="EAL"/>
    <property type="match status" value="1"/>
</dbReference>